<comment type="caution">
    <text evidence="1">The sequence shown here is derived from an EMBL/GenBank/DDBJ whole genome shotgun (WGS) entry which is preliminary data.</text>
</comment>
<protein>
    <recommendedName>
        <fullName evidence="3">Lipocalin-like domain-containing protein</fullName>
    </recommendedName>
</protein>
<dbReference type="RefSeq" id="WP_377061223.1">
    <property type="nucleotide sequence ID" value="NZ_JBHSJJ010000001.1"/>
</dbReference>
<name>A0ABV9SWF2_9BACT</name>
<sequence>MKQYLPFLLVLCLFYLNTAKGQSANELPAKLIPGMWETDLVGMKNAIKRMDKSNYESLPKQVKERIEQSISTRVFVFSEEGDFEARWQLGDRKNSVKGNWGINAKGKLFLELASGISEYRMNFTGNNKLVLIPERDQIGLIHELHFIKNKKE</sequence>
<organism evidence="1 2">
    <name type="scientific">Negadavirga shengliensis</name>
    <dbReference type="NCBI Taxonomy" id="1389218"/>
    <lineage>
        <taxon>Bacteria</taxon>
        <taxon>Pseudomonadati</taxon>
        <taxon>Bacteroidota</taxon>
        <taxon>Cytophagia</taxon>
        <taxon>Cytophagales</taxon>
        <taxon>Cyclobacteriaceae</taxon>
        <taxon>Negadavirga</taxon>
    </lineage>
</organism>
<evidence type="ECO:0008006" key="3">
    <source>
        <dbReference type="Google" id="ProtNLM"/>
    </source>
</evidence>
<evidence type="ECO:0000313" key="2">
    <source>
        <dbReference type="Proteomes" id="UP001595818"/>
    </source>
</evidence>
<gene>
    <name evidence="1" type="ORF">ACFPFU_02660</name>
</gene>
<dbReference type="Proteomes" id="UP001595818">
    <property type="component" value="Unassembled WGS sequence"/>
</dbReference>
<accession>A0ABV9SWF2</accession>
<proteinExistence type="predicted"/>
<dbReference type="EMBL" id="JBHSJJ010000001">
    <property type="protein sequence ID" value="MFC4870572.1"/>
    <property type="molecule type" value="Genomic_DNA"/>
</dbReference>
<keyword evidence="2" id="KW-1185">Reference proteome</keyword>
<reference evidence="2" key="1">
    <citation type="journal article" date="2019" name="Int. J. Syst. Evol. Microbiol.">
        <title>The Global Catalogue of Microorganisms (GCM) 10K type strain sequencing project: providing services to taxonomists for standard genome sequencing and annotation.</title>
        <authorList>
            <consortium name="The Broad Institute Genomics Platform"/>
            <consortium name="The Broad Institute Genome Sequencing Center for Infectious Disease"/>
            <person name="Wu L."/>
            <person name="Ma J."/>
        </authorList>
    </citation>
    <scope>NUCLEOTIDE SEQUENCE [LARGE SCALE GENOMIC DNA]</scope>
    <source>
        <strain evidence="2">CGMCC 4.7466</strain>
    </source>
</reference>
<evidence type="ECO:0000313" key="1">
    <source>
        <dbReference type="EMBL" id="MFC4870572.1"/>
    </source>
</evidence>